<dbReference type="KEGG" id="ipo:Ilyop_0211"/>
<keyword evidence="5" id="KW-1185">Reference proteome</keyword>
<dbReference type="eggNOG" id="COG0683">
    <property type="taxonomic scope" value="Bacteria"/>
</dbReference>
<protein>
    <submittedName>
        <fullName evidence="4">Extracellular ligand-binding receptor</fullName>
    </submittedName>
</protein>
<gene>
    <name evidence="4" type="ordered locus">Ilyop_0211</name>
</gene>
<proteinExistence type="inferred from homology"/>
<dbReference type="OrthoDB" id="9783240at2"/>
<dbReference type="PANTHER" id="PTHR30483:SF6">
    <property type="entry name" value="PERIPLASMIC BINDING PROTEIN OF ABC TRANSPORTER FOR NATURAL AMINO ACIDS"/>
    <property type="match status" value="1"/>
</dbReference>
<keyword evidence="2" id="KW-0732">Signal</keyword>
<dbReference type="SUPFAM" id="SSF53822">
    <property type="entry name" value="Periplasmic binding protein-like I"/>
    <property type="match status" value="1"/>
</dbReference>
<dbReference type="PANTHER" id="PTHR30483">
    <property type="entry name" value="LEUCINE-SPECIFIC-BINDING PROTEIN"/>
    <property type="match status" value="1"/>
</dbReference>
<feature type="domain" description="Leucine-binding protein" evidence="3">
    <location>
        <begin position="26"/>
        <end position="369"/>
    </location>
</feature>
<name>E3H8A4_ILYPC</name>
<evidence type="ECO:0000259" key="3">
    <source>
        <dbReference type="Pfam" id="PF13458"/>
    </source>
</evidence>
<dbReference type="InterPro" id="IPR028081">
    <property type="entry name" value="Leu-bd"/>
</dbReference>
<sequence length="385" mass="44024">MKKVIVILIVVLSGLFLCKEISNRNTISIGVITTLSGEESSLGISVLNGIAMAAEEFNKDKKFYEKKVILTIKDDKNDFEESKKSAEELIDAGVVAILGPALSEAGIAVSEVGNKREKLIISPTVATKKLSGKDDYFIRVTPSVDRNAVSLAEVSRDYMGMKKILLIYNEKNLAYTESFKDKYIEKFTENSNYENFVYIKKSSEKIASYFTKIKDEIDGVVIIASPIDTAEITQKIKKIKRDIKILASDWAYHQNFITYGGKYAEGVYIAVNYDDAYFKKEKGYLDERFKNFKKNYINKFKEDPNNGSLNGYESFNILVYAIRRNKGNSENLKREVLSTESEKYFLQPGKFDKYGDCERDTFVFQVKNKKFKRWNFRKTEISGKI</sequence>
<dbReference type="Pfam" id="PF13458">
    <property type="entry name" value="Peripla_BP_6"/>
    <property type="match status" value="1"/>
</dbReference>
<accession>E3H8A4</accession>
<dbReference type="InterPro" id="IPR028082">
    <property type="entry name" value="Peripla_BP_I"/>
</dbReference>
<evidence type="ECO:0000313" key="5">
    <source>
        <dbReference type="Proteomes" id="UP000006875"/>
    </source>
</evidence>
<organism evidence="4 5">
    <name type="scientific">Ilyobacter polytropus (strain ATCC 51220 / DSM 2926 / LMG 16218 / CuHBu1)</name>
    <dbReference type="NCBI Taxonomy" id="572544"/>
    <lineage>
        <taxon>Bacteria</taxon>
        <taxon>Fusobacteriati</taxon>
        <taxon>Fusobacteriota</taxon>
        <taxon>Fusobacteriia</taxon>
        <taxon>Fusobacteriales</taxon>
        <taxon>Fusobacteriaceae</taxon>
        <taxon>Ilyobacter</taxon>
    </lineage>
</organism>
<dbReference type="HOGENOM" id="CLU_027128_6_3_0"/>
<dbReference type="AlphaFoldDB" id="E3H8A4"/>
<dbReference type="EMBL" id="CP002281">
    <property type="protein sequence ID" value="ADO82000.1"/>
    <property type="molecule type" value="Genomic_DNA"/>
</dbReference>
<evidence type="ECO:0000256" key="1">
    <source>
        <dbReference type="ARBA" id="ARBA00010062"/>
    </source>
</evidence>
<dbReference type="RefSeq" id="WP_013386671.1">
    <property type="nucleotide sequence ID" value="NC_014632.1"/>
</dbReference>
<dbReference type="STRING" id="572544.Ilyop_0211"/>
<reference evidence="4 5" key="1">
    <citation type="journal article" date="2010" name="Stand. Genomic Sci.">
        <title>Complete genome sequence of Ilyobacter polytropus type strain (CuHbu1).</title>
        <authorList>
            <person name="Sikorski J."/>
            <person name="Chertkov O."/>
            <person name="Lapidus A."/>
            <person name="Nolan M."/>
            <person name="Lucas S."/>
            <person name="Del Rio T.G."/>
            <person name="Tice H."/>
            <person name="Cheng J.F."/>
            <person name="Tapia R."/>
            <person name="Han C."/>
            <person name="Goodwin L."/>
            <person name="Pitluck S."/>
            <person name="Liolios K."/>
            <person name="Ivanova N."/>
            <person name="Mavromatis K."/>
            <person name="Mikhailova N."/>
            <person name="Pati A."/>
            <person name="Chen A."/>
            <person name="Palaniappan K."/>
            <person name="Land M."/>
            <person name="Hauser L."/>
            <person name="Chang Y.J."/>
            <person name="Jeffries C.D."/>
            <person name="Brambilla E."/>
            <person name="Yasawong M."/>
            <person name="Rohde M."/>
            <person name="Pukall R."/>
            <person name="Spring S."/>
            <person name="Goker M."/>
            <person name="Woyke T."/>
            <person name="Bristow J."/>
            <person name="Eisen J.A."/>
            <person name="Markowitz V."/>
            <person name="Hugenholtz P."/>
            <person name="Kyrpides N.C."/>
            <person name="Klenk H.P."/>
        </authorList>
    </citation>
    <scope>NUCLEOTIDE SEQUENCE [LARGE SCALE GENOMIC DNA]</scope>
    <source>
        <strain evidence="5">ATCC 51220 / DSM 2926 / LMG 16218 / CuHBu1</strain>
    </source>
</reference>
<dbReference type="Gene3D" id="3.40.50.2300">
    <property type="match status" value="2"/>
</dbReference>
<evidence type="ECO:0000256" key="2">
    <source>
        <dbReference type="ARBA" id="ARBA00022729"/>
    </source>
</evidence>
<comment type="similarity">
    <text evidence="1">Belongs to the leucine-binding protein family.</text>
</comment>
<dbReference type="InterPro" id="IPR051010">
    <property type="entry name" value="BCAA_transport"/>
</dbReference>
<keyword evidence="4" id="KW-0675">Receptor</keyword>
<evidence type="ECO:0000313" key="4">
    <source>
        <dbReference type="EMBL" id="ADO82000.1"/>
    </source>
</evidence>
<dbReference type="Proteomes" id="UP000006875">
    <property type="component" value="Chromosome"/>
</dbReference>